<keyword evidence="3" id="KW-1185">Reference proteome</keyword>
<dbReference type="Pfam" id="PF14299">
    <property type="entry name" value="PP2"/>
    <property type="match status" value="1"/>
</dbReference>
<feature type="compositionally biased region" description="Gly residues" evidence="1">
    <location>
        <begin position="32"/>
        <end position="50"/>
    </location>
</feature>
<evidence type="ECO:0000313" key="2">
    <source>
        <dbReference type="EnsemblPlants" id="OGLUM02G22480.1"/>
    </source>
</evidence>
<protein>
    <submittedName>
        <fullName evidence="2">Uncharacterized protein</fullName>
    </submittedName>
</protein>
<feature type="compositionally biased region" description="Basic and acidic residues" evidence="1">
    <location>
        <begin position="15"/>
        <end position="26"/>
    </location>
</feature>
<dbReference type="AlphaFoldDB" id="A0A0D9YU87"/>
<dbReference type="InterPro" id="IPR025886">
    <property type="entry name" value="PP2-like"/>
</dbReference>
<dbReference type="STRING" id="40148.A0A0D9YU87"/>
<name>A0A0D9YU87_9ORYZ</name>
<organism evidence="2">
    <name type="scientific">Oryza glumipatula</name>
    <dbReference type="NCBI Taxonomy" id="40148"/>
    <lineage>
        <taxon>Eukaryota</taxon>
        <taxon>Viridiplantae</taxon>
        <taxon>Streptophyta</taxon>
        <taxon>Embryophyta</taxon>
        <taxon>Tracheophyta</taxon>
        <taxon>Spermatophyta</taxon>
        <taxon>Magnoliopsida</taxon>
        <taxon>Liliopsida</taxon>
        <taxon>Poales</taxon>
        <taxon>Poaceae</taxon>
        <taxon>BOP clade</taxon>
        <taxon>Oryzoideae</taxon>
        <taxon>Oryzeae</taxon>
        <taxon>Oryzinae</taxon>
        <taxon>Oryza</taxon>
    </lineage>
</organism>
<evidence type="ECO:0000313" key="3">
    <source>
        <dbReference type="Proteomes" id="UP000026961"/>
    </source>
</evidence>
<dbReference type="EnsemblPlants" id="OGLUM02G22480.1">
    <property type="protein sequence ID" value="OGLUM02G22480.1"/>
    <property type="gene ID" value="OGLUM02G22480"/>
</dbReference>
<sequence length="278" mass="29002">MTNQSSQSARARLAAGEDRNLEDGAYRRRGGRGGGGSGQGGGSGRGGAGRLRGRRAPPRAQAWGGWLVALARSSGGVVGGGGGGKDGGVASSREARVRGMEVDGFFFWFWFSRLPLRRKLGRHTPLSRWHHGACRQGVRRVQPSAGPIAGVAVVIRFPEVAELLDVCWLEITGKLQLSLLSPATTYAAYLVYSFADYTIGLERNIGMPTPMATPSAGPIAEVAAVVETVRIAALRRLLGCSGATPPPAPAQADCDVEMGLPSSESSASRPATKPQPGS</sequence>
<reference evidence="2" key="1">
    <citation type="submission" date="2015-04" db="UniProtKB">
        <authorList>
            <consortium name="EnsemblPlants"/>
        </authorList>
    </citation>
    <scope>IDENTIFICATION</scope>
</reference>
<feature type="region of interest" description="Disordered" evidence="1">
    <location>
        <begin position="1"/>
        <end position="56"/>
    </location>
</feature>
<reference evidence="2" key="2">
    <citation type="submission" date="2018-05" db="EMBL/GenBank/DDBJ databases">
        <title>OgluRS3 (Oryza glumaepatula Reference Sequence Version 3).</title>
        <authorList>
            <person name="Zhang J."/>
            <person name="Kudrna D."/>
            <person name="Lee S."/>
            <person name="Talag J."/>
            <person name="Welchert J."/>
            <person name="Wing R.A."/>
        </authorList>
    </citation>
    <scope>NUCLEOTIDE SEQUENCE [LARGE SCALE GENOMIC DNA]</scope>
</reference>
<dbReference type="HOGENOM" id="CLU_1002490_0_0_1"/>
<accession>A0A0D9YU87</accession>
<dbReference type="Proteomes" id="UP000026961">
    <property type="component" value="Chromosome 2"/>
</dbReference>
<dbReference type="PANTHER" id="PTHR32278">
    <property type="entry name" value="F-BOX DOMAIN-CONTAINING PROTEIN"/>
    <property type="match status" value="1"/>
</dbReference>
<feature type="region of interest" description="Disordered" evidence="1">
    <location>
        <begin position="244"/>
        <end position="278"/>
    </location>
</feature>
<dbReference type="PANTHER" id="PTHR32278:SF26">
    <property type="entry name" value="OS02G0812500 PROTEIN"/>
    <property type="match status" value="1"/>
</dbReference>
<proteinExistence type="predicted"/>
<dbReference type="Gramene" id="OGLUM02G22480.1">
    <property type="protein sequence ID" value="OGLUM02G22480.1"/>
    <property type="gene ID" value="OGLUM02G22480"/>
</dbReference>
<feature type="compositionally biased region" description="Low complexity" evidence="1">
    <location>
        <begin position="1"/>
        <end position="14"/>
    </location>
</feature>
<evidence type="ECO:0000256" key="1">
    <source>
        <dbReference type="SAM" id="MobiDB-lite"/>
    </source>
</evidence>